<accession>T0GV88</accession>
<protein>
    <submittedName>
        <fullName evidence="1">Uncharacterized protein</fullName>
    </submittedName>
</protein>
<dbReference type="AlphaFoldDB" id="T0GV88"/>
<reference evidence="1 2" key="1">
    <citation type="submission" date="2013-05" db="EMBL/GenBank/DDBJ databases">
        <authorList>
            <person name="Harkins D.M."/>
            <person name="Durkin A.S."/>
            <person name="Brinkac L.M."/>
            <person name="Haft D.H."/>
            <person name="Selengut J.D."/>
            <person name="Sanka R."/>
            <person name="DePew J."/>
            <person name="Purushe J."/>
            <person name="Hartskeerl R.A."/>
            <person name="Ahmed A."/>
            <person name="van der Linden H."/>
            <person name="Goris M.G.A."/>
            <person name="Vinetz J.M."/>
            <person name="Sutton G.G."/>
            <person name="Nierman W.C."/>
            <person name="Fouts D.E."/>
        </authorList>
    </citation>
    <scope>NUCLEOTIDE SEQUENCE [LARGE SCALE GENOMIC DNA]</scope>
    <source>
        <strain evidence="1 2">CZ214</strain>
    </source>
</reference>
<sequence>MVKIQIYSILSFIKILRIIRILICKLEFCTEKFTIINELIFYFFIMYSSDLYAQNKIEVQIKFKEKIKSISIEGENFSKRMNAGSNLEVFLEIPKYGSYTILAENENGVLKKNSNSSSAW</sequence>
<evidence type="ECO:0000313" key="2">
    <source>
        <dbReference type="Proteomes" id="UP000015442"/>
    </source>
</evidence>
<proteinExistence type="predicted"/>
<gene>
    <name evidence="1" type="ORF">LEP1GSC059_2623</name>
</gene>
<evidence type="ECO:0000313" key="1">
    <source>
        <dbReference type="EMBL" id="EQA71251.1"/>
    </source>
</evidence>
<organism evidence="1 2">
    <name type="scientific">Leptospira noguchii serovar Panama str. CZ214</name>
    <dbReference type="NCBI Taxonomy" id="1001595"/>
    <lineage>
        <taxon>Bacteria</taxon>
        <taxon>Pseudomonadati</taxon>
        <taxon>Spirochaetota</taxon>
        <taxon>Spirochaetia</taxon>
        <taxon>Leptospirales</taxon>
        <taxon>Leptospiraceae</taxon>
        <taxon>Leptospira</taxon>
    </lineage>
</organism>
<name>T0GV88_9LEPT</name>
<comment type="caution">
    <text evidence="1">The sequence shown here is derived from an EMBL/GenBank/DDBJ whole genome shotgun (WGS) entry which is preliminary data.</text>
</comment>
<dbReference type="Proteomes" id="UP000015442">
    <property type="component" value="Unassembled WGS sequence"/>
</dbReference>
<dbReference type="EMBL" id="AKWY02000021">
    <property type="protein sequence ID" value="EQA71251.1"/>
    <property type="molecule type" value="Genomic_DNA"/>
</dbReference>